<keyword evidence="2 5" id="KW-0808">Transferase</keyword>
<dbReference type="GO" id="GO:0016757">
    <property type="term" value="F:glycosyltransferase activity"/>
    <property type="evidence" value="ECO:0007669"/>
    <property type="project" value="UniProtKB-KW"/>
</dbReference>
<dbReference type="Gene3D" id="1.10.4200.10">
    <property type="entry name" value="Triphosphoribosyl-dephospho-CoA protein"/>
    <property type="match status" value="1"/>
</dbReference>
<gene>
    <name evidence="5 6" type="primary">mdcB</name>
    <name evidence="6" type="ORF">SPHINGO391_440391</name>
</gene>
<dbReference type="Proteomes" id="UP000326857">
    <property type="component" value="Unassembled WGS sequence"/>
</dbReference>
<dbReference type="Pfam" id="PF01874">
    <property type="entry name" value="CitG"/>
    <property type="match status" value="1"/>
</dbReference>
<dbReference type="GO" id="GO:0005524">
    <property type="term" value="F:ATP binding"/>
    <property type="evidence" value="ECO:0007669"/>
    <property type="project" value="UniProtKB-KW"/>
</dbReference>
<evidence type="ECO:0000313" key="7">
    <source>
        <dbReference type="Proteomes" id="UP000326857"/>
    </source>
</evidence>
<sequence>MIALARAATAVAIDGAAIGRRAADCLRQEIATYPKPGLVSPVDTGAHDDMDAAMMDRSADALAPFFARLAEAGAAGAGMDVLRAIGIEAEHAMMAATGGVNTHRGAIFGMGLLCAAAGFRLVYGAPGTLGAIVAQRWGAEIVRGPIPLHSHGTLVARKHAAGGARAEAAAGFPALYAIALPALAAARDLNDDQEAHRVHALMTLIAEVEDTNLLYRGGANGLAFAQSEARAFLDAGSVGAADWHARAVAMHRAFNGRRLSPGGCADLLAMALFVESGTP</sequence>
<comment type="similarity">
    <text evidence="5">Belongs to the CitG/MdcB family.</text>
</comment>
<keyword evidence="3 5" id="KW-0547">Nucleotide-binding</keyword>
<evidence type="ECO:0000256" key="1">
    <source>
        <dbReference type="ARBA" id="ARBA00001210"/>
    </source>
</evidence>
<keyword evidence="6" id="KW-0328">Glycosyltransferase</keyword>
<dbReference type="PANTHER" id="PTHR30201">
    <property type="entry name" value="TRIPHOSPHORIBOSYL-DEPHOSPHO-COA SYNTHASE"/>
    <property type="match status" value="1"/>
</dbReference>
<proteinExistence type="inferred from homology"/>
<evidence type="ECO:0000256" key="4">
    <source>
        <dbReference type="ARBA" id="ARBA00022840"/>
    </source>
</evidence>
<evidence type="ECO:0000256" key="2">
    <source>
        <dbReference type="ARBA" id="ARBA00022679"/>
    </source>
</evidence>
<comment type="catalytic activity">
    <reaction evidence="1 5">
        <text>3'-dephospho-CoA + ATP = 2'-(5''-triphospho-alpha-D-ribosyl)-3'-dephospho-CoA + adenine</text>
        <dbReference type="Rhea" id="RHEA:15117"/>
        <dbReference type="ChEBI" id="CHEBI:16708"/>
        <dbReference type="ChEBI" id="CHEBI:30616"/>
        <dbReference type="ChEBI" id="CHEBI:57328"/>
        <dbReference type="ChEBI" id="CHEBI:61378"/>
        <dbReference type="EC" id="2.4.2.52"/>
    </reaction>
</comment>
<dbReference type="InterPro" id="IPR017555">
    <property type="entry name" value="TriPribosyl-deP-CoA_syn"/>
</dbReference>
<evidence type="ECO:0000313" key="6">
    <source>
        <dbReference type="EMBL" id="VVT15876.1"/>
    </source>
</evidence>
<name>A0A5E7ZET0_9SPHN</name>
<dbReference type="GO" id="GO:0046917">
    <property type="term" value="F:triphosphoribosyl-dephospho-CoA synthase activity"/>
    <property type="evidence" value="ECO:0007669"/>
    <property type="project" value="UniProtKB-UniRule"/>
</dbReference>
<comment type="function">
    <text evidence="5">Involved in the formation of 2-(5''-phosphoribosyl)-3'-dephosphocoenzyme-A, the prosthetic group of the acyl-carrier protein of the malonate decarboxylase.</text>
</comment>
<evidence type="ECO:0000256" key="3">
    <source>
        <dbReference type="ARBA" id="ARBA00022741"/>
    </source>
</evidence>
<dbReference type="EC" id="2.4.2.52" evidence="5"/>
<dbReference type="AlphaFoldDB" id="A0A5E7ZET0"/>
<dbReference type="NCBIfam" id="TIGR03132">
    <property type="entry name" value="malonate_mdcB"/>
    <property type="match status" value="1"/>
</dbReference>
<dbReference type="EMBL" id="CABVLI010000039">
    <property type="protein sequence ID" value="VVT15876.1"/>
    <property type="molecule type" value="Genomic_DNA"/>
</dbReference>
<dbReference type="GO" id="GO:0051191">
    <property type="term" value="P:prosthetic group biosynthetic process"/>
    <property type="evidence" value="ECO:0007669"/>
    <property type="project" value="TreeGrafter"/>
</dbReference>
<organism evidence="6 7">
    <name type="scientific">Sphingomonas aurantiaca</name>
    <dbReference type="NCBI Taxonomy" id="185949"/>
    <lineage>
        <taxon>Bacteria</taxon>
        <taxon>Pseudomonadati</taxon>
        <taxon>Pseudomonadota</taxon>
        <taxon>Alphaproteobacteria</taxon>
        <taxon>Sphingomonadales</taxon>
        <taxon>Sphingomonadaceae</taxon>
        <taxon>Sphingomonas</taxon>
    </lineage>
</organism>
<reference evidence="6 7" key="1">
    <citation type="submission" date="2019-09" db="EMBL/GenBank/DDBJ databases">
        <authorList>
            <person name="Dittami M. S."/>
        </authorList>
    </citation>
    <scope>NUCLEOTIDE SEQUENCE [LARGE SCALE GENOMIC DNA]</scope>
    <source>
        <strain evidence="6">SPHINGO391</strain>
    </source>
</reference>
<dbReference type="PANTHER" id="PTHR30201:SF2">
    <property type="entry name" value="2-(5''-TRIPHOSPHORIBOSYL)-3'-DEPHOSPHOCOENZYME-A SYNTHASE"/>
    <property type="match status" value="1"/>
</dbReference>
<dbReference type="InterPro" id="IPR002736">
    <property type="entry name" value="CitG"/>
</dbReference>
<dbReference type="RefSeq" id="WP_234422673.1">
    <property type="nucleotide sequence ID" value="NZ_LR701528.1"/>
</dbReference>
<dbReference type="HAMAP" id="MF_01883">
    <property type="entry name" value="MdcB"/>
    <property type="match status" value="1"/>
</dbReference>
<evidence type="ECO:0000256" key="5">
    <source>
        <dbReference type="HAMAP-Rule" id="MF_01883"/>
    </source>
</evidence>
<accession>A0A5E7ZET0</accession>
<protein>
    <recommendedName>
        <fullName evidence="5">Probable 2-(5''-triphosphoribosyl)-3'-dephosphocoenzyme-A synthase</fullName>
        <shortName evidence="5">2-(5''-triphosphoribosyl)-3'-dephospho-CoA synthase</shortName>
        <ecNumber evidence="5">2.4.2.52</ecNumber>
    </recommendedName>
</protein>
<keyword evidence="4 5" id="KW-0067">ATP-binding</keyword>